<dbReference type="PRINTS" id="PR00038">
    <property type="entry name" value="HTHLUXR"/>
</dbReference>
<keyword evidence="3" id="KW-0805">Transcription regulation</keyword>
<dbReference type="PROSITE" id="PS50110">
    <property type="entry name" value="RESPONSE_REGULATORY"/>
    <property type="match status" value="1"/>
</dbReference>
<sequence length="302" mass="33178">MNTSRGKKDVVLIVDDSPDTLSMLNDTLDQAGITVLVALEGAQALTIAANITPDVILMDALMPNMDGFEACRRLKENRDLAHIPVIFMTGLSDTESIVKGFAAGGVDYITKPVKGDELIARMRAHLNNARLTLSARVALDSAGQFLFSAAADGSLLWATPQAYHLLEDAGLDSAWLSENLPAQLRQLLAPHFNKEKGLLIKAADKPLEIRYISQTGNDEYLLQLIDLERPSDVDRLRSALPITERESEVLLWIAHGKTNREIGTILTMSPRTANKHLEQIFKKLNVENRTAAAVIALKHLQN</sequence>
<feature type="modified residue" description="4-aspartylphosphate" evidence="6">
    <location>
        <position position="59"/>
    </location>
</feature>
<evidence type="ECO:0000313" key="11">
    <source>
        <dbReference type="Proteomes" id="UP000435877"/>
    </source>
</evidence>
<dbReference type="PANTHER" id="PTHR48111">
    <property type="entry name" value="REGULATOR OF RPOS"/>
    <property type="match status" value="1"/>
</dbReference>
<accession>A0A5S9MVA5</accession>
<keyword evidence="5" id="KW-0804">Transcription</keyword>
<keyword evidence="2" id="KW-0902">Two-component regulatory system</keyword>
<dbReference type="EMBL" id="CACSIM010000001">
    <property type="protein sequence ID" value="CAA0085818.1"/>
    <property type="molecule type" value="Genomic_DNA"/>
</dbReference>
<dbReference type="Proteomes" id="UP000439591">
    <property type="component" value="Unassembled WGS sequence"/>
</dbReference>
<dbReference type="Proteomes" id="UP000435877">
    <property type="component" value="Unassembled WGS sequence"/>
</dbReference>
<dbReference type="InterPro" id="IPR039420">
    <property type="entry name" value="WalR-like"/>
</dbReference>
<dbReference type="RefSeq" id="WP_159266902.1">
    <property type="nucleotide sequence ID" value="NZ_CACSIK010000001.1"/>
</dbReference>
<evidence type="ECO:0000256" key="1">
    <source>
        <dbReference type="ARBA" id="ARBA00022553"/>
    </source>
</evidence>
<evidence type="ECO:0000313" key="12">
    <source>
        <dbReference type="Proteomes" id="UP000439591"/>
    </source>
</evidence>
<gene>
    <name evidence="9" type="ORF">IHBHHGIJ_00185</name>
    <name evidence="10" type="ORF">KFEGEMFD_00964</name>
</gene>
<reference evidence="11 12" key="1">
    <citation type="submission" date="2019-11" db="EMBL/GenBank/DDBJ databases">
        <authorList>
            <person name="Holert J."/>
        </authorList>
    </citation>
    <scope>NUCLEOTIDE SEQUENCE [LARGE SCALE GENOMIC DNA]</scope>
    <source>
        <strain evidence="10">BC3_2A</strain>
        <strain evidence="9">SB11_1A</strain>
    </source>
</reference>
<dbReference type="CDD" id="cd19920">
    <property type="entry name" value="REC_PA4781-like"/>
    <property type="match status" value="1"/>
</dbReference>
<keyword evidence="11" id="KW-1185">Reference proteome</keyword>
<evidence type="ECO:0000256" key="6">
    <source>
        <dbReference type="PROSITE-ProRule" id="PRU00169"/>
    </source>
</evidence>
<dbReference type="InterPro" id="IPR011006">
    <property type="entry name" value="CheY-like_superfamily"/>
</dbReference>
<proteinExistence type="predicted"/>
<keyword evidence="1 6" id="KW-0597">Phosphoprotein</keyword>
<evidence type="ECO:0000256" key="3">
    <source>
        <dbReference type="ARBA" id="ARBA00023015"/>
    </source>
</evidence>
<dbReference type="Gene3D" id="1.10.10.10">
    <property type="entry name" value="Winged helix-like DNA-binding domain superfamily/Winged helix DNA-binding domain"/>
    <property type="match status" value="1"/>
</dbReference>
<dbReference type="AlphaFoldDB" id="A0A5S9MVA5"/>
<dbReference type="InterPro" id="IPR000792">
    <property type="entry name" value="Tscrpt_reg_LuxR_C"/>
</dbReference>
<dbReference type="GO" id="GO:0005829">
    <property type="term" value="C:cytosol"/>
    <property type="evidence" value="ECO:0007669"/>
    <property type="project" value="TreeGrafter"/>
</dbReference>
<protein>
    <submittedName>
        <fullName evidence="9">Putative cyclic di-GMP phosphodiesterase</fullName>
        <ecNumber evidence="9">3.1.4.-</ecNumber>
    </submittedName>
</protein>
<dbReference type="Gene3D" id="3.40.50.2300">
    <property type="match status" value="1"/>
</dbReference>
<keyword evidence="4" id="KW-0238">DNA-binding</keyword>
<dbReference type="InterPro" id="IPR016032">
    <property type="entry name" value="Sig_transdc_resp-reg_C-effctor"/>
</dbReference>
<feature type="domain" description="HTH luxR-type" evidence="7">
    <location>
        <begin position="235"/>
        <end position="300"/>
    </location>
</feature>
<evidence type="ECO:0000313" key="9">
    <source>
        <dbReference type="EMBL" id="CAA0080229.1"/>
    </source>
</evidence>
<dbReference type="CDD" id="cd06170">
    <property type="entry name" value="LuxR_C_like"/>
    <property type="match status" value="1"/>
</dbReference>
<dbReference type="GO" id="GO:0000156">
    <property type="term" value="F:phosphorelay response regulator activity"/>
    <property type="evidence" value="ECO:0007669"/>
    <property type="project" value="TreeGrafter"/>
</dbReference>
<dbReference type="OrthoDB" id="8874570at2"/>
<feature type="domain" description="Response regulatory" evidence="8">
    <location>
        <begin position="10"/>
        <end position="126"/>
    </location>
</feature>
<dbReference type="InterPro" id="IPR001789">
    <property type="entry name" value="Sig_transdc_resp-reg_receiver"/>
</dbReference>
<dbReference type="PANTHER" id="PTHR48111:SF1">
    <property type="entry name" value="TWO-COMPONENT RESPONSE REGULATOR ORR33"/>
    <property type="match status" value="1"/>
</dbReference>
<dbReference type="EMBL" id="CACSIK010000001">
    <property type="protein sequence ID" value="CAA0080229.1"/>
    <property type="molecule type" value="Genomic_DNA"/>
</dbReference>
<dbReference type="SUPFAM" id="SSF52172">
    <property type="entry name" value="CheY-like"/>
    <property type="match status" value="1"/>
</dbReference>
<dbReference type="PROSITE" id="PS50043">
    <property type="entry name" value="HTH_LUXR_2"/>
    <property type="match status" value="1"/>
</dbReference>
<dbReference type="GO" id="GO:0000976">
    <property type="term" value="F:transcription cis-regulatory region binding"/>
    <property type="evidence" value="ECO:0007669"/>
    <property type="project" value="TreeGrafter"/>
</dbReference>
<evidence type="ECO:0000256" key="2">
    <source>
        <dbReference type="ARBA" id="ARBA00023012"/>
    </source>
</evidence>
<dbReference type="Pfam" id="PF00072">
    <property type="entry name" value="Response_reg"/>
    <property type="match status" value="1"/>
</dbReference>
<dbReference type="EC" id="3.1.4.-" evidence="9"/>
<dbReference type="GO" id="GO:0006355">
    <property type="term" value="P:regulation of DNA-templated transcription"/>
    <property type="evidence" value="ECO:0007669"/>
    <property type="project" value="InterPro"/>
</dbReference>
<dbReference type="SMART" id="SM00421">
    <property type="entry name" value="HTH_LUXR"/>
    <property type="match status" value="1"/>
</dbReference>
<name>A0A5S9MVA5_9GAMM</name>
<dbReference type="InterPro" id="IPR036388">
    <property type="entry name" value="WH-like_DNA-bd_sf"/>
</dbReference>
<evidence type="ECO:0000259" key="7">
    <source>
        <dbReference type="PROSITE" id="PS50043"/>
    </source>
</evidence>
<evidence type="ECO:0000256" key="5">
    <source>
        <dbReference type="ARBA" id="ARBA00023163"/>
    </source>
</evidence>
<evidence type="ECO:0000256" key="4">
    <source>
        <dbReference type="ARBA" id="ARBA00023125"/>
    </source>
</evidence>
<dbReference type="Pfam" id="PF00196">
    <property type="entry name" value="GerE"/>
    <property type="match status" value="1"/>
</dbReference>
<dbReference type="GO" id="GO:0032993">
    <property type="term" value="C:protein-DNA complex"/>
    <property type="evidence" value="ECO:0007669"/>
    <property type="project" value="TreeGrafter"/>
</dbReference>
<dbReference type="SMART" id="SM00448">
    <property type="entry name" value="REC"/>
    <property type="match status" value="1"/>
</dbReference>
<evidence type="ECO:0000259" key="8">
    <source>
        <dbReference type="PROSITE" id="PS50110"/>
    </source>
</evidence>
<organism evidence="9 11">
    <name type="scientific">Zhongshania aliphaticivorans</name>
    <dbReference type="NCBI Taxonomy" id="1470434"/>
    <lineage>
        <taxon>Bacteria</taxon>
        <taxon>Pseudomonadati</taxon>
        <taxon>Pseudomonadota</taxon>
        <taxon>Gammaproteobacteria</taxon>
        <taxon>Cellvibrionales</taxon>
        <taxon>Spongiibacteraceae</taxon>
        <taxon>Zhongshania</taxon>
    </lineage>
</organism>
<keyword evidence="9" id="KW-0378">Hydrolase</keyword>
<dbReference type="SUPFAM" id="SSF46894">
    <property type="entry name" value="C-terminal effector domain of the bipartite response regulators"/>
    <property type="match status" value="1"/>
</dbReference>
<dbReference type="GO" id="GO:0016787">
    <property type="term" value="F:hydrolase activity"/>
    <property type="evidence" value="ECO:0007669"/>
    <property type="project" value="UniProtKB-KW"/>
</dbReference>
<evidence type="ECO:0000313" key="10">
    <source>
        <dbReference type="EMBL" id="CAA0085818.1"/>
    </source>
</evidence>